<dbReference type="GO" id="GO:0016787">
    <property type="term" value="F:hydrolase activity"/>
    <property type="evidence" value="ECO:0007669"/>
    <property type="project" value="UniProtKB-KW"/>
</dbReference>
<dbReference type="SUPFAM" id="SSF56281">
    <property type="entry name" value="Metallo-hydrolase/oxidoreductase"/>
    <property type="match status" value="1"/>
</dbReference>
<organism evidence="2 3">
    <name type="scientific">Kineococcus rhizosphaerae</name>
    <dbReference type="NCBI Taxonomy" id="559628"/>
    <lineage>
        <taxon>Bacteria</taxon>
        <taxon>Bacillati</taxon>
        <taxon>Actinomycetota</taxon>
        <taxon>Actinomycetes</taxon>
        <taxon>Kineosporiales</taxon>
        <taxon>Kineosporiaceae</taxon>
        <taxon>Kineococcus</taxon>
    </lineage>
</organism>
<evidence type="ECO:0000313" key="3">
    <source>
        <dbReference type="Proteomes" id="UP000238083"/>
    </source>
</evidence>
<gene>
    <name evidence="2" type="ORF">CLV37_111162</name>
</gene>
<dbReference type="InterPro" id="IPR050855">
    <property type="entry name" value="NDM-1-like"/>
</dbReference>
<dbReference type="AlphaFoldDB" id="A0A2T0R005"/>
<keyword evidence="3" id="KW-1185">Reference proteome</keyword>
<dbReference type="OrthoDB" id="7253658at2"/>
<dbReference type="Pfam" id="PF00753">
    <property type="entry name" value="Lactamase_B"/>
    <property type="match status" value="1"/>
</dbReference>
<protein>
    <submittedName>
        <fullName evidence="2">Glyoxylase-like metal-dependent hydrolase (Beta-lactamase superfamily II)</fullName>
    </submittedName>
</protein>
<evidence type="ECO:0000313" key="2">
    <source>
        <dbReference type="EMBL" id="PRY12205.1"/>
    </source>
</evidence>
<proteinExistence type="predicted"/>
<reference evidence="2 3" key="1">
    <citation type="submission" date="2018-03" db="EMBL/GenBank/DDBJ databases">
        <title>Genomic Encyclopedia of Archaeal and Bacterial Type Strains, Phase II (KMG-II): from individual species to whole genera.</title>
        <authorList>
            <person name="Goeker M."/>
        </authorList>
    </citation>
    <scope>NUCLEOTIDE SEQUENCE [LARGE SCALE GENOMIC DNA]</scope>
    <source>
        <strain evidence="2 3">DSM 19711</strain>
    </source>
</reference>
<dbReference type="InterPro" id="IPR001279">
    <property type="entry name" value="Metallo-B-lactamas"/>
</dbReference>
<dbReference type="RefSeq" id="WP_106213790.1">
    <property type="nucleotide sequence ID" value="NZ_PVZF01000011.1"/>
</dbReference>
<feature type="domain" description="Metallo-beta-lactamase" evidence="1">
    <location>
        <begin position="44"/>
        <end position="215"/>
    </location>
</feature>
<dbReference type="SMART" id="SM00849">
    <property type="entry name" value="Lactamase_B"/>
    <property type="match status" value="1"/>
</dbReference>
<comment type="caution">
    <text evidence="2">The sequence shown here is derived from an EMBL/GenBank/DDBJ whole genome shotgun (WGS) entry which is preliminary data.</text>
</comment>
<dbReference type="InterPro" id="IPR036866">
    <property type="entry name" value="RibonucZ/Hydroxyglut_hydro"/>
</dbReference>
<dbReference type="EMBL" id="PVZF01000011">
    <property type="protein sequence ID" value="PRY12205.1"/>
    <property type="molecule type" value="Genomic_DNA"/>
</dbReference>
<dbReference type="Proteomes" id="UP000238083">
    <property type="component" value="Unassembled WGS sequence"/>
</dbReference>
<evidence type="ECO:0000259" key="1">
    <source>
        <dbReference type="SMART" id="SM00849"/>
    </source>
</evidence>
<dbReference type="PANTHER" id="PTHR42951:SF4">
    <property type="entry name" value="ACYL-COENZYME A THIOESTERASE MBLAC2"/>
    <property type="match status" value="1"/>
</dbReference>
<dbReference type="Gene3D" id="3.60.15.10">
    <property type="entry name" value="Ribonuclease Z/Hydroxyacylglutathione hydrolase-like"/>
    <property type="match status" value="1"/>
</dbReference>
<accession>A0A2T0R005</accession>
<dbReference type="PANTHER" id="PTHR42951">
    <property type="entry name" value="METALLO-BETA-LACTAMASE DOMAIN-CONTAINING"/>
    <property type="match status" value="1"/>
</dbReference>
<sequence>MSPLDLDVTWNTATSGAPEPAFQVHWADEATVVLRQSITSHFEAPFLYLLLGTERALLLDTGATGDDVARSLRSIVDGLVDEWLRVHPRPGYGLVVAHSHAHDDHVAGDGQFDDRPDTVVVGHDVAAVRSFFGIDAQGAGGRLDLGGRVVEVVAIPGHHRTSVAVHDPATRALLTGDTVYPGRLYVDDFPAFCASLQRLRELVRTRSVEHLLGAHVEMSDVAGVDHPRGSVRHDGEAPLPMTPAHLDDVAAAAAATGGAPGRHVFDDFVLCIE</sequence>
<keyword evidence="2" id="KW-0378">Hydrolase</keyword>
<name>A0A2T0R005_9ACTN</name>